<sequence>MNFKELWNSQADHQNQWDSLGEDEKLEFVAAHEREECAKIAENFSAALQRDRISIADAIRARGKA</sequence>
<dbReference type="EMBL" id="LR798457">
    <property type="protein sequence ID" value="CAB5238088.1"/>
    <property type="molecule type" value="Genomic_DNA"/>
</dbReference>
<accession>A0A6J5S8A7</accession>
<proteinExistence type="predicted"/>
<gene>
    <name evidence="2" type="ORF">UFOVP1276_25</name>
    <name evidence="3" type="ORF">UFOVP1403_41</name>
    <name evidence="4" type="ORF">UFOVP1507_25</name>
    <name evidence="1" type="ORF">UFOVP875_56</name>
</gene>
<dbReference type="EMBL" id="LR797223">
    <property type="protein sequence ID" value="CAB4195063.1"/>
    <property type="molecule type" value="Genomic_DNA"/>
</dbReference>
<evidence type="ECO:0000313" key="3">
    <source>
        <dbReference type="EMBL" id="CAB4205193.1"/>
    </source>
</evidence>
<name>A0A6J5S8A7_9CAUD</name>
<evidence type="ECO:0000313" key="4">
    <source>
        <dbReference type="EMBL" id="CAB5238088.1"/>
    </source>
</evidence>
<dbReference type="EMBL" id="LR797358">
    <property type="protein sequence ID" value="CAB4205193.1"/>
    <property type="molecule type" value="Genomic_DNA"/>
</dbReference>
<protein>
    <submittedName>
        <fullName evidence="3">Uncharacterized protein</fullName>
    </submittedName>
</protein>
<evidence type="ECO:0000313" key="1">
    <source>
        <dbReference type="EMBL" id="CAB4168237.1"/>
    </source>
</evidence>
<reference evidence="3" key="1">
    <citation type="submission" date="2020-05" db="EMBL/GenBank/DDBJ databases">
        <authorList>
            <person name="Chiriac C."/>
            <person name="Salcher M."/>
            <person name="Ghai R."/>
            <person name="Kavagutti S V."/>
        </authorList>
    </citation>
    <scope>NUCLEOTIDE SEQUENCE</scope>
</reference>
<dbReference type="EMBL" id="LR796819">
    <property type="protein sequence ID" value="CAB4168237.1"/>
    <property type="molecule type" value="Genomic_DNA"/>
</dbReference>
<organism evidence="3">
    <name type="scientific">uncultured Caudovirales phage</name>
    <dbReference type="NCBI Taxonomy" id="2100421"/>
    <lineage>
        <taxon>Viruses</taxon>
        <taxon>Duplodnaviria</taxon>
        <taxon>Heunggongvirae</taxon>
        <taxon>Uroviricota</taxon>
        <taxon>Caudoviricetes</taxon>
        <taxon>Peduoviridae</taxon>
        <taxon>Maltschvirus</taxon>
        <taxon>Maltschvirus maltsch</taxon>
    </lineage>
</organism>
<evidence type="ECO:0000313" key="2">
    <source>
        <dbReference type="EMBL" id="CAB4195063.1"/>
    </source>
</evidence>